<gene>
    <name evidence="4" type="primary">LOC107915461</name>
</gene>
<dbReference type="PANTHER" id="PTHR46148:SF44">
    <property type="entry name" value="GAG-POL POLYPROTEIN"/>
    <property type="match status" value="1"/>
</dbReference>
<dbReference type="AlphaFoldDB" id="A0A1U8KHB9"/>
<feature type="domain" description="Integrase catalytic" evidence="2">
    <location>
        <begin position="438"/>
        <end position="520"/>
    </location>
</feature>
<dbReference type="PROSITE" id="PS50994">
    <property type="entry name" value="INTEGRASE"/>
    <property type="match status" value="1"/>
</dbReference>
<dbReference type="InterPro" id="IPR036397">
    <property type="entry name" value="RNaseH_sf"/>
</dbReference>
<dbReference type="Pfam" id="PF13976">
    <property type="entry name" value="gag_pre-integrs"/>
    <property type="match status" value="1"/>
</dbReference>
<organism evidence="3 4">
    <name type="scientific">Gossypium hirsutum</name>
    <name type="common">Upland cotton</name>
    <name type="synonym">Gossypium mexicanum</name>
    <dbReference type="NCBI Taxonomy" id="3635"/>
    <lineage>
        <taxon>Eukaryota</taxon>
        <taxon>Viridiplantae</taxon>
        <taxon>Streptophyta</taxon>
        <taxon>Embryophyta</taxon>
        <taxon>Tracheophyta</taxon>
        <taxon>Spermatophyta</taxon>
        <taxon>Magnoliopsida</taxon>
        <taxon>eudicotyledons</taxon>
        <taxon>Gunneridae</taxon>
        <taxon>Pentapetalae</taxon>
        <taxon>rosids</taxon>
        <taxon>malvids</taxon>
        <taxon>Malvales</taxon>
        <taxon>Malvaceae</taxon>
        <taxon>Malvoideae</taxon>
        <taxon>Gossypium</taxon>
    </lineage>
</organism>
<proteinExistence type="predicted"/>
<dbReference type="InterPro" id="IPR001584">
    <property type="entry name" value="Integrase_cat-core"/>
</dbReference>
<dbReference type="PANTHER" id="PTHR46148">
    <property type="entry name" value="CHROMO DOMAIN-CONTAINING PROTEIN"/>
    <property type="match status" value="1"/>
</dbReference>
<protein>
    <recommendedName>
        <fullName evidence="2">Integrase catalytic domain-containing protein</fullName>
    </recommendedName>
</protein>
<dbReference type="Gene3D" id="3.30.420.10">
    <property type="entry name" value="Ribonuclease H-like superfamily/Ribonuclease H"/>
    <property type="match status" value="1"/>
</dbReference>
<evidence type="ECO:0000313" key="4">
    <source>
        <dbReference type="RefSeq" id="XP_016700109.1"/>
    </source>
</evidence>
<name>A0A1U8KHB9_GOSHI</name>
<dbReference type="InterPro" id="IPR025724">
    <property type="entry name" value="GAG-pre-integrase_dom"/>
</dbReference>
<dbReference type="GO" id="GO:0015074">
    <property type="term" value="P:DNA integration"/>
    <property type="evidence" value="ECO:0007669"/>
    <property type="project" value="InterPro"/>
</dbReference>
<dbReference type="InterPro" id="IPR054722">
    <property type="entry name" value="PolX-like_BBD"/>
</dbReference>
<keyword evidence="3" id="KW-1185">Reference proteome</keyword>
<dbReference type="Pfam" id="PF22936">
    <property type="entry name" value="Pol_BBD"/>
    <property type="match status" value="1"/>
</dbReference>
<dbReference type="GO" id="GO:0003676">
    <property type="term" value="F:nucleic acid binding"/>
    <property type="evidence" value="ECO:0007669"/>
    <property type="project" value="InterPro"/>
</dbReference>
<dbReference type="RefSeq" id="XP_016700109.1">
    <property type="nucleotide sequence ID" value="XM_016844620.1"/>
</dbReference>
<feature type="transmembrane region" description="Helical" evidence="1">
    <location>
        <begin position="461"/>
        <end position="480"/>
    </location>
</feature>
<dbReference type="KEGG" id="ghi:107915461"/>
<reference evidence="3" key="1">
    <citation type="journal article" date="2020" name="Nat. Genet.">
        <title>Genomic diversifications of five Gossypium allopolyploid species and their impact on cotton improvement.</title>
        <authorList>
            <person name="Chen Z.J."/>
            <person name="Sreedasyam A."/>
            <person name="Ando A."/>
            <person name="Song Q."/>
            <person name="De Santiago L.M."/>
            <person name="Hulse-Kemp A.M."/>
            <person name="Ding M."/>
            <person name="Ye W."/>
            <person name="Kirkbride R.C."/>
            <person name="Jenkins J."/>
            <person name="Plott C."/>
            <person name="Lovell J."/>
            <person name="Lin Y.M."/>
            <person name="Vaughn R."/>
            <person name="Liu B."/>
            <person name="Simpson S."/>
            <person name="Scheffler B.E."/>
            <person name="Wen L."/>
            <person name="Saski C.A."/>
            <person name="Grover C.E."/>
            <person name="Hu G."/>
            <person name="Conover J.L."/>
            <person name="Carlson J.W."/>
            <person name="Shu S."/>
            <person name="Boston L.B."/>
            <person name="Williams M."/>
            <person name="Peterson D.G."/>
            <person name="McGee K."/>
            <person name="Jones D.C."/>
            <person name="Wendel J.F."/>
            <person name="Stelly D.M."/>
            <person name="Grimwood J."/>
            <person name="Schmutz J."/>
        </authorList>
    </citation>
    <scope>NUCLEOTIDE SEQUENCE [LARGE SCALE GENOMIC DNA]</scope>
    <source>
        <strain evidence="3">cv. TM-1</strain>
    </source>
</reference>
<evidence type="ECO:0000256" key="1">
    <source>
        <dbReference type="SAM" id="Phobius"/>
    </source>
</evidence>
<keyword evidence="1" id="KW-1133">Transmembrane helix</keyword>
<dbReference type="Proteomes" id="UP000818029">
    <property type="component" value="Chromosome D10"/>
</dbReference>
<dbReference type="PaxDb" id="3635-A0A1U8KHB9"/>
<dbReference type="InterPro" id="IPR012337">
    <property type="entry name" value="RNaseH-like_sf"/>
</dbReference>
<accession>A0A1U8KHB9</accession>
<sequence length="520" mass="59046">MFARLSLFDDGSLLAELQVKPTSIQQIKGRQLEDESLGLQFQQIESGSTMDFGLNSKVRTNYSLQKLTKLYITEMRHEIKYSVGDFISLKVSPWNKLELPPVLDRIYGVFHVSMLRCYGSDPTHIVPVEEIEVRPNLTFQEEPIQILGRDVKVLRRKSVPFVKKRHDFQYDHIPEYQSAILNDLPLEYDHVTFSAYLAIENKSLSSGSQSAMVMPTYVGQPPPQVFRSNRATEFRGRGRGQSNGGTRLQCQICGKWYPDSGATTHMTNDSTKFNDCQLYNGSGKVVLSNGQSIPISCIGESDLSHGSDLLLLKDLLYVPDIHKNLSISKFIKDNSVFFKFYPTSCFIKDLESRWIPLRGTEENGLYQFSSVSPKHALTVENTAADEVCQNSSPDYRFTRWHQRLGHPSFAVIKEVLVSCNVSIPTNKSPSLCNACVLVYSAPLELVVVDLWGLAPYYSSGYQYYISFVYAFSWHTLIYFLRKKSNALQMFLTFKTHVELQLGVKIKQLQTDGGGDFRTFD</sequence>
<evidence type="ECO:0000313" key="3">
    <source>
        <dbReference type="Proteomes" id="UP000818029"/>
    </source>
</evidence>
<evidence type="ECO:0000259" key="2">
    <source>
        <dbReference type="PROSITE" id="PS50994"/>
    </source>
</evidence>
<keyword evidence="1" id="KW-0472">Membrane</keyword>
<dbReference type="GeneID" id="107915461"/>
<reference evidence="4" key="2">
    <citation type="submission" date="2025-08" db="UniProtKB">
        <authorList>
            <consortium name="RefSeq"/>
        </authorList>
    </citation>
    <scope>IDENTIFICATION</scope>
</reference>
<dbReference type="SUPFAM" id="SSF53098">
    <property type="entry name" value="Ribonuclease H-like"/>
    <property type="match status" value="1"/>
</dbReference>
<keyword evidence="1" id="KW-0812">Transmembrane</keyword>